<dbReference type="RefSeq" id="WP_144229171.1">
    <property type="nucleotide sequence ID" value="NZ_CBCRVV010000023.1"/>
</dbReference>
<protein>
    <submittedName>
        <fullName evidence="1">Uncharacterized protein</fullName>
    </submittedName>
</protein>
<name>A0A556QQB5_9BACT</name>
<accession>A0A556QQB5</accession>
<evidence type="ECO:0000313" key="2">
    <source>
        <dbReference type="Proteomes" id="UP000315648"/>
    </source>
</evidence>
<reference evidence="1 2" key="1">
    <citation type="submission" date="2019-07" db="EMBL/GenBank/DDBJ databases">
        <title>Description of 53C-WASEF.</title>
        <authorList>
            <person name="Pitt A."/>
            <person name="Hahn M.W."/>
        </authorList>
    </citation>
    <scope>NUCLEOTIDE SEQUENCE [LARGE SCALE GENOMIC DNA]</scope>
    <source>
        <strain evidence="1 2">53C-WASEF</strain>
    </source>
</reference>
<evidence type="ECO:0000313" key="1">
    <source>
        <dbReference type="EMBL" id="TSJ78830.1"/>
    </source>
</evidence>
<organism evidence="1 2">
    <name type="scientific">Rariglobus hedericola</name>
    <dbReference type="NCBI Taxonomy" id="2597822"/>
    <lineage>
        <taxon>Bacteria</taxon>
        <taxon>Pseudomonadati</taxon>
        <taxon>Verrucomicrobiota</taxon>
        <taxon>Opitutia</taxon>
        <taxon>Opitutales</taxon>
        <taxon>Opitutaceae</taxon>
        <taxon>Rariglobus</taxon>
    </lineage>
</organism>
<comment type="caution">
    <text evidence="1">The sequence shown here is derived from an EMBL/GenBank/DDBJ whole genome shotgun (WGS) entry which is preliminary data.</text>
</comment>
<keyword evidence="2" id="KW-1185">Reference proteome</keyword>
<sequence length="159" mass="16747">MSIIAHIRGAAGVLLAVTCLGFTGCESVRNDFGAGVREKFSGPSYKVRVFTGESRAVFDAAVATAGQLGFRITRSGAAQGVIEGVSGLASDAALRGTRQRTIKVRLETTADGSIEVGVLFTEVVEDDFNKGAGQGTETSLRDHPLYESFWAGMSSQLVR</sequence>
<dbReference type="OrthoDB" id="199361at2"/>
<dbReference type="AlphaFoldDB" id="A0A556QQB5"/>
<dbReference type="EMBL" id="VMBG01000001">
    <property type="protein sequence ID" value="TSJ78830.1"/>
    <property type="molecule type" value="Genomic_DNA"/>
</dbReference>
<gene>
    <name evidence="1" type="ORF">FPL22_05850</name>
</gene>
<proteinExistence type="predicted"/>
<dbReference type="Proteomes" id="UP000315648">
    <property type="component" value="Unassembled WGS sequence"/>
</dbReference>